<dbReference type="EMBL" id="JADGJD010002173">
    <property type="protein sequence ID" value="KAJ3034338.1"/>
    <property type="molecule type" value="Genomic_DNA"/>
</dbReference>
<comment type="caution">
    <text evidence="1">The sequence shown here is derived from an EMBL/GenBank/DDBJ whole genome shotgun (WGS) entry which is preliminary data.</text>
</comment>
<reference evidence="1" key="1">
    <citation type="submission" date="2020-05" db="EMBL/GenBank/DDBJ databases">
        <title>Phylogenomic resolution of chytrid fungi.</title>
        <authorList>
            <person name="Stajich J.E."/>
            <person name="Amses K."/>
            <person name="Simmons R."/>
            <person name="Seto K."/>
            <person name="Myers J."/>
            <person name="Bonds A."/>
            <person name="Quandt C.A."/>
            <person name="Barry K."/>
            <person name="Liu P."/>
            <person name="Grigoriev I."/>
            <person name="Longcore J.E."/>
            <person name="James T.Y."/>
        </authorList>
    </citation>
    <scope>NUCLEOTIDE SEQUENCE</scope>
    <source>
        <strain evidence="1">JEL0318</strain>
    </source>
</reference>
<organism evidence="1 2">
    <name type="scientific">Rhizophlyctis rosea</name>
    <dbReference type="NCBI Taxonomy" id="64517"/>
    <lineage>
        <taxon>Eukaryota</taxon>
        <taxon>Fungi</taxon>
        <taxon>Fungi incertae sedis</taxon>
        <taxon>Chytridiomycota</taxon>
        <taxon>Chytridiomycota incertae sedis</taxon>
        <taxon>Chytridiomycetes</taxon>
        <taxon>Rhizophlyctidales</taxon>
        <taxon>Rhizophlyctidaceae</taxon>
        <taxon>Rhizophlyctis</taxon>
    </lineage>
</organism>
<proteinExistence type="predicted"/>
<dbReference type="AlphaFoldDB" id="A0AAD5WXD0"/>
<dbReference type="Proteomes" id="UP001212841">
    <property type="component" value="Unassembled WGS sequence"/>
</dbReference>
<sequence length="245" mass="27326">MQKVFTKGWLSARCHPFVIALPPFLSITAHHNLLSVMGKLQIPYLALIDSAVLSLLPHAIQTAIVVSVGASHVWVAPISKYRPVYKYPLPVFRIPNRSGGLRGKPEEEIERLFFTEPQEVVVPAPTVDLEKLIKDAAALLARSEPDATTPTIFLTGGQAPYVRSLLKSRFTNVTLSPTPEEDIVKGAEVFASQPGARDAFVRLEDYFKLMDPEEAAKEKDYWDGFMYSGERGGRMEHFKNFLKGE</sequence>
<gene>
    <name evidence="1" type="ORF">HK097_004542</name>
</gene>
<keyword evidence="2" id="KW-1185">Reference proteome</keyword>
<protein>
    <submittedName>
        <fullName evidence="1">Uncharacterized protein</fullName>
    </submittedName>
</protein>
<name>A0AAD5WXD0_9FUNG</name>
<evidence type="ECO:0000313" key="1">
    <source>
        <dbReference type="EMBL" id="KAJ3034338.1"/>
    </source>
</evidence>
<accession>A0AAD5WXD0</accession>
<evidence type="ECO:0000313" key="2">
    <source>
        <dbReference type="Proteomes" id="UP001212841"/>
    </source>
</evidence>